<reference evidence="7 8" key="1">
    <citation type="submission" date="2019-04" db="EMBL/GenBank/DDBJ databases">
        <authorList>
            <person name="Feng G."/>
            <person name="Zhang J."/>
            <person name="Zhu H."/>
        </authorList>
    </citation>
    <scope>NUCLEOTIDE SEQUENCE [LARGE SCALE GENOMIC DNA]</scope>
    <source>
        <strain evidence="7 8">92R-1</strain>
    </source>
</reference>
<evidence type="ECO:0000256" key="2">
    <source>
        <dbReference type="ARBA" id="ARBA00022692"/>
    </source>
</evidence>
<comment type="subcellular location">
    <subcellularLocation>
        <location evidence="1">Endomembrane system</location>
        <topology evidence="1">Multi-pass membrane protein</topology>
    </subcellularLocation>
</comment>
<evidence type="ECO:0000256" key="3">
    <source>
        <dbReference type="ARBA" id="ARBA00022989"/>
    </source>
</evidence>
<evidence type="ECO:0000256" key="4">
    <source>
        <dbReference type="ARBA" id="ARBA00023136"/>
    </source>
</evidence>
<name>A0A4Z0P444_9BACT</name>
<sequence>MRRTRPILSGAMPILWCGNSSRITLTDWPSPLFPRQRLTGLARTRRIFQPTSPMANFVEKGLSISKNALFSVFLNRAGKLLGRPFKVILVLNEVANKLASKESGDNKFKQLFSVAYTVVRLVRNYISGSYRQVETSTIVSALGVLLYTLSPVDLVPDFIPVVGFLDDLALLSWFVDKFQGEITRFREWEDTHAGEETDDIPAASPAPAASKSNAQNAAAVAELGHS</sequence>
<dbReference type="OrthoDB" id="9800034at2"/>
<dbReference type="GO" id="GO:0012505">
    <property type="term" value="C:endomembrane system"/>
    <property type="evidence" value="ECO:0007669"/>
    <property type="project" value="UniProtKB-SubCell"/>
</dbReference>
<feature type="region of interest" description="Disordered" evidence="5">
    <location>
        <begin position="193"/>
        <end position="226"/>
    </location>
</feature>
<evidence type="ECO:0000313" key="7">
    <source>
        <dbReference type="EMBL" id="TGE06061.1"/>
    </source>
</evidence>
<keyword evidence="4" id="KW-0472">Membrane</keyword>
<evidence type="ECO:0000259" key="6">
    <source>
        <dbReference type="Pfam" id="PF06803"/>
    </source>
</evidence>
<evidence type="ECO:0000256" key="1">
    <source>
        <dbReference type="ARBA" id="ARBA00004127"/>
    </source>
</evidence>
<dbReference type="Pfam" id="PF06803">
    <property type="entry name" value="DUF1232"/>
    <property type="match status" value="1"/>
</dbReference>
<accession>A0A4Z0P444</accession>
<evidence type="ECO:0000256" key="5">
    <source>
        <dbReference type="SAM" id="MobiDB-lite"/>
    </source>
</evidence>
<feature type="domain" description="DUF1232" evidence="6">
    <location>
        <begin position="138"/>
        <end position="173"/>
    </location>
</feature>
<keyword evidence="8" id="KW-1185">Reference proteome</keyword>
<feature type="compositionally biased region" description="Low complexity" evidence="5">
    <location>
        <begin position="201"/>
        <end position="226"/>
    </location>
</feature>
<comment type="caution">
    <text evidence="7">The sequence shown here is derived from an EMBL/GenBank/DDBJ whole genome shotgun (WGS) entry which is preliminary data.</text>
</comment>
<evidence type="ECO:0000313" key="8">
    <source>
        <dbReference type="Proteomes" id="UP000298337"/>
    </source>
</evidence>
<gene>
    <name evidence="7" type="ORF">EU556_14425</name>
</gene>
<proteinExistence type="predicted"/>
<keyword evidence="2" id="KW-0812">Transmembrane</keyword>
<dbReference type="InterPro" id="IPR010652">
    <property type="entry name" value="DUF1232"/>
</dbReference>
<protein>
    <submittedName>
        <fullName evidence="7">DUF1232 domain-containing protein</fullName>
    </submittedName>
</protein>
<organism evidence="7 8">
    <name type="scientific">Hymenobacter fodinae</name>
    <dbReference type="NCBI Taxonomy" id="2510796"/>
    <lineage>
        <taxon>Bacteria</taxon>
        <taxon>Pseudomonadati</taxon>
        <taxon>Bacteroidota</taxon>
        <taxon>Cytophagia</taxon>
        <taxon>Cytophagales</taxon>
        <taxon>Hymenobacteraceae</taxon>
        <taxon>Hymenobacter</taxon>
    </lineage>
</organism>
<dbReference type="AlphaFoldDB" id="A0A4Z0P444"/>
<dbReference type="EMBL" id="SRLA01000003">
    <property type="protein sequence ID" value="TGE06061.1"/>
    <property type="molecule type" value="Genomic_DNA"/>
</dbReference>
<dbReference type="Proteomes" id="UP000298337">
    <property type="component" value="Unassembled WGS sequence"/>
</dbReference>
<keyword evidence="3" id="KW-1133">Transmembrane helix</keyword>